<dbReference type="OrthoDB" id="342114at2"/>
<evidence type="ECO:0000313" key="2">
    <source>
        <dbReference type="Proteomes" id="UP000322927"/>
    </source>
</evidence>
<name>A0A5P2C2S4_STRVZ</name>
<protein>
    <submittedName>
        <fullName evidence="1">Uncharacterized protein</fullName>
    </submittedName>
</protein>
<reference evidence="1 2" key="1">
    <citation type="submission" date="2018-05" db="EMBL/GenBank/DDBJ databases">
        <title>Streptomyces venezuelae.</title>
        <authorList>
            <person name="Kim W."/>
            <person name="Lee N."/>
            <person name="Cho B.-K."/>
        </authorList>
    </citation>
    <scope>NUCLEOTIDE SEQUENCE [LARGE SCALE GENOMIC DNA]</scope>
    <source>
        <strain evidence="1 2">ATCC 14584</strain>
    </source>
</reference>
<proteinExistence type="predicted"/>
<evidence type="ECO:0000313" key="1">
    <source>
        <dbReference type="EMBL" id="QES35611.1"/>
    </source>
</evidence>
<organism evidence="1 2">
    <name type="scientific">Streptomyces venezuelae</name>
    <dbReference type="NCBI Taxonomy" id="54571"/>
    <lineage>
        <taxon>Bacteria</taxon>
        <taxon>Bacillati</taxon>
        <taxon>Actinomycetota</taxon>
        <taxon>Actinomycetes</taxon>
        <taxon>Kitasatosporales</taxon>
        <taxon>Streptomycetaceae</taxon>
        <taxon>Streptomyces</taxon>
    </lineage>
</organism>
<dbReference type="Proteomes" id="UP000322927">
    <property type="component" value="Chromosome"/>
</dbReference>
<dbReference type="AlphaFoldDB" id="A0A5P2C2S4"/>
<dbReference type="EMBL" id="CP029192">
    <property type="protein sequence ID" value="QES35611.1"/>
    <property type="molecule type" value="Genomic_DNA"/>
</dbReference>
<sequence length="168" mass="18828">MTAMRRIEFLNYPIGGEVPIHQWGYRIDGTDLRVYAADATRDLWRREREEKDPAAEERFLLDQHDGLTLDEVGDPARHFLGDPAPEFADPSAGTTPVLGCSCGVWACWPLRTTITTTPDTVTWSAFRQPFRKKWGELPMGPYVFARPAYEAALAAPVRLPADPLRGDG</sequence>
<accession>A0A5P2C2S4</accession>
<gene>
    <name evidence="1" type="ORF">DEJ48_21260</name>
</gene>